<evidence type="ECO:0000256" key="1">
    <source>
        <dbReference type="SAM" id="Coils"/>
    </source>
</evidence>
<feature type="coiled-coil region" evidence="1">
    <location>
        <begin position="100"/>
        <end position="134"/>
    </location>
</feature>
<dbReference type="STRING" id="1884381.SAMN05518846_101310"/>
<dbReference type="EMBL" id="FORT01000001">
    <property type="protein sequence ID" value="SFI83933.1"/>
    <property type="molecule type" value="Genomic_DNA"/>
</dbReference>
<sequence length="255" mass="28718">MIKKQYLAVASALILTAGLFPASSDAQVAKKNLTANYNNIKVLYNGSQVSTTIEPFIVNGTTYIPLRMMAGVFNKDITWDGTNYTINVKDTVDTGYQAELAQKDAEIARLKAQIDDLNDEIDGLEDDLSDYEDDDDDDIDEEVSDLEDSLIDEFETYDDFEDVDFSLDGDDEDLTVDIYIDKDAWEEETGDDLDAAALEDLVQDVVEYVWDEFYDDVEISGTIYDSSDDDEDLYDFEGYLDSDDDPVIELDGEEI</sequence>
<evidence type="ECO:0000313" key="4">
    <source>
        <dbReference type="EMBL" id="SFI83933.1"/>
    </source>
</evidence>
<feature type="signal peptide" evidence="2">
    <location>
        <begin position="1"/>
        <end position="22"/>
    </location>
</feature>
<reference evidence="5" key="1">
    <citation type="submission" date="2016-10" db="EMBL/GenBank/DDBJ databases">
        <authorList>
            <person name="Varghese N."/>
            <person name="Submissions S."/>
        </authorList>
    </citation>
    <scope>NUCLEOTIDE SEQUENCE [LARGE SCALE GENOMIC DNA]</scope>
    <source>
        <strain evidence="5">OK042</strain>
    </source>
</reference>
<dbReference type="RefSeq" id="WP_092266195.1">
    <property type="nucleotide sequence ID" value="NZ_BJOE01000011.1"/>
</dbReference>
<dbReference type="AlphaFoldDB" id="A0A1I3LGQ6"/>
<keyword evidence="2" id="KW-0732">Signal</keyword>
<organism evidence="4 5">
    <name type="scientific">Brevibacillus centrosporus</name>
    <dbReference type="NCBI Taxonomy" id="54910"/>
    <lineage>
        <taxon>Bacteria</taxon>
        <taxon>Bacillati</taxon>
        <taxon>Bacillota</taxon>
        <taxon>Bacilli</taxon>
        <taxon>Bacillales</taxon>
        <taxon>Paenibacillaceae</taxon>
        <taxon>Brevibacillus</taxon>
    </lineage>
</organism>
<dbReference type="InterPro" id="IPR036582">
    <property type="entry name" value="Mao_N_sf"/>
</dbReference>
<feature type="chain" id="PRO_5039092597" evidence="2">
    <location>
        <begin position="23"/>
        <end position="255"/>
    </location>
</feature>
<dbReference type="Proteomes" id="UP000198915">
    <property type="component" value="Unassembled WGS sequence"/>
</dbReference>
<gene>
    <name evidence="4" type="ORF">SAMN05518846_101310</name>
</gene>
<protein>
    <submittedName>
        <fullName evidence="4">Copper amine oxidase N-terminal domain-containing protein</fullName>
    </submittedName>
</protein>
<evidence type="ECO:0000256" key="2">
    <source>
        <dbReference type="SAM" id="SignalP"/>
    </source>
</evidence>
<accession>A0A1I3LGQ6</accession>
<evidence type="ECO:0000259" key="3">
    <source>
        <dbReference type="Pfam" id="PF07833"/>
    </source>
</evidence>
<keyword evidence="1" id="KW-0175">Coiled coil</keyword>
<name>A0A1I3LGQ6_9BACL</name>
<feature type="domain" description="Copper amine oxidase-like N-terminal" evidence="3">
    <location>
        <begin position="29"/>
        <end position="87"/>
    </location>
</feature>
<dbReference type="SUPFAM" id="SSF55383">
    <property type="entry name" value="Copper amine oxidase, domain N"/>
    <property type="match status" value="1"/>
</dbReference>
<dbReference type="Pfam" id="PF07833">
    <property type="entry name" value="Cu_amine_oxidN1"/>
    <property type="match status" value="1"/>
</dbReference>
<dbReference type="SUPFAM" id="SSF58100">
    <property type="entry name" value="Bacterial hemolysins"/>
    <property type="match status" value="1"/>
</dbReference>
<proteinExistence type="predicted"/>
<dbReference type="Gene3D" id="3.30.457.10">
    <property type="entry name" value="Copper amine oxidase-like, N-terminal domain"/>
    <property type="match status" value="1"/>
</dbReference>
<evidence type="ECO:0000313" key="5">
    <source>
        <dbReference type="Proteomes" id="UP000198915"/>
    </source>
</evidence>
<dbReference type="InterPro" id="IPR012854">
    <property type="entry name" value="Cu_amine_oxidase-like_N"/>
</dbReference>
<keyword evidence="5" id="KW-1185">Reference proteome</keyword>